<evidence type="ECO:0000313" key="1">
    <source>
        <dbReference type="EMBL" id="KAK2615325.1"/>
    </source>
</evidence>
<comment type="caution">
    <text evidence="1">The sequence shown here is derived from an EMBL/GenBank/DDBJ whole genome shotgun (WGS) entry which is preliminary data.</text>
</comment>
<dbReference type="AlphaFoldDB" id="A0AAD9SRZ2"/>
<keyword evidence="2" id="KW-1185">Reference proteome</keyword>
<proteinExistence type="predicted"/>
<name>A0AAD9SRZ2_PHOAM</name>
<sequence>MAKIASSTPPALRRSKVAEFRLLECDEIEQTDMCDLKDDERSLALIGRDFQWAEAAVEPSTRRKGAFYIYKWGAAFTYGDDFVNIWSHGRLLVSVRRLENGDGRVIIGTTDIQNILSTINKQERFRGKGNEPKIFPNFSGIMSFISPSEPEIVLKWVVWVDEVYNQSWSGASRGDKHVIIARDQDLLDYIPGRRYRNIYTTIATQGNQ</sequence>
<accession>A0AAD9SRZ2</accession>
<gene>
    <name evidence="1" type="ORF">N8I77_002088</name>
</gene>
<reference evidence="1" key="1">
    <citation type="submission" date="2023-06" db="EMBL/GenBank/DDBJ databases">
        <authorList>
            <person name="Noh H."/>
        </authorList>
    </citation>
    <scope>NUCLEOTIDE SEQUENCE</scope>
    <source>
        <strain evidence="1">DUCC20226</strain>
    </source>
</reference>
<dbReference type="EMBL" id="JAUJFL010000001">
    <property type="protein sequence ID" value="KAK2615325.1"/>
    <property type="molecule type" value="Genomic_DNA"/>
</dbReference>
<evidence type="ECO:0000313" key="2">
    <source>
        <dbReference type="Proteomes" id="UP001265746"/>
    </source>
</evidence>
<dbReference type="Proteomes" id="UP001265746">
    <property type="component" value="Unassembled WGS sequence"/>
</dbReference>
<protein>
    <submittedName>
        <fullName evidence="1">Uncharacterized protein</fullName>
    </submittedName>
</protein>
<organism evidence="1 2">
    <name type="scientific">Phomopsis amygdali</name>
    <name type="common">Fusicoccum amygdali</name>
    <dbReference type="NCBI Taxonomy" id="1214568"/>
    <lineage>
        <taxon>Eukaryota</taxon>
        <taxon>Fungi</taxon>
        <taxon>Dikarya</taxon>
        <taxon>Ascomycota</taxon>
        <taxon>Pezizomycotina</taxon>
        <taxon>Sordariomycetes</taxon>
        <taxon>Sordariomycetidae</taxon>
        <taxon>Diaporthales</taxon>
        <taxon>Diaporthaceae</taxon>
        <taxon>Diaporthe</taxon>
    </lineage>
</organism>